<dbReference type="EMBL" id="JMSN01000029">
    <property type="protein sequence ID" value="KDN47540.1"/>
    <property type="molecule type" value="Genomic_DNA"/>
</dbReference>
<reference evidence="1 2" key="1">
    <citation type="submission" date="2014-05" db="EMBL/GenBank/DDBJ databases">
        <title>Draft genome sequence of a rare smut relative, Tilletiaria anomala UBC 951.</title>
        <authorList>
            <consortium name="DOE Joint Genome Institute"/>
            <person name="Toome M."/>
            <person name="Kuo A."/>
            <person name="Henrissat B."/>
            <person name="Lipzen A."/>
            <person name="Tritt A."/>
            <person name="Yoshinaga Y."/>
            <person name="Zane M."/>
            <person name="Barry K."/>
            <person name="Grigoriev I.V."/>
            <person name="Spatafora J.W."/>
            <person name="Aimea M.C."/>
        </authorList>
    </citation>
    <scope>NUCLEOTIDE SEQUENCE [LARGE SCALE GENOMIC DNA]</scope>
    <source>
        <strain evidence="1 2">UBC 951</strain>
    </source>
</reference>
<proteinExistence type="predicted"/>
<dbReference type="GeneID" id="25264257"/>
<gene>
    <name evidence="1" type="ORF">K437DRAFT_255819</name>
</gene>
<dbReference type="Proteomes" id="UP000027361">
    <property type="component" value="Unassembled WGS sequence"/>
</dbReference>
<dbReference type="STRING" id="1037660.A0A066W9T2"/>
<name>A0A066W9T2_TILAU</name>
<dbReference type="Pfam" id="PF15496">
    <property type="entry name" value="DUF4646"/>
    <property type="match status" value="1"/>
</dbReference>
<dbReference type="AlphaFoldDB" id="A0A066W9T2"/>
<evidence type="ECO:0000313" key="2">
    <source>
        <dbReference type="Proteomes" id="UP000027361"/>
    </source>
</evidence>
<comment type="caution">
    <text evidence="1">The sequence shown here is derived from an EMBL/GenBank/DDBJ whole genome shotgun (WGS) entry which is preliminary data.</text>
</comment>
<accession>A0A066W9T2</accession>
<dbReference type="HOGENOM" id="CLU_1595708_0_0_1"/>
<dbReference type="OrthoDB" id="5314275at2759"/>
<organism evidence="1 2">
    <name type="scientific">Tilletiaria anomala (strain ATCC 24038 / CBS 436.72 / UBC 951)</name>
    <dbReference type="NCBI Taxonomy" id="1037660"/>
    <lineage>
        <taxon>Eukaryota</taxon>
        <taxon>Fungi</taxon>
        <taxon>Dikarya</taxon>
        <taxon>Basidiomycota</taxon>
        <taxon>Ustilaginomycotina</taxon>
        <taxon>Exobasidiomycetes</taxon>
        <taxon>Georgefischeriales</taxon>
        <taxon>Tilletiariaceae</taxon>
        <taxon>Tilletiaria</taxon>
    </lineage>
</organism>
<dbReference type="RefSeq" id="XP_013243877.1">
    <property type="nucleotide sequence ID" value="XM_013388423.1"/>
</dbReference>
<keyword evidence="2" id="KW-1185">Reference proteome</keyword>
<dbReference type="InParanoid" id="A0A066W9T2"/>
<protein>
    <submittedName>
        <fullName evidence="1">Uncharacterized protein</fullName>
    </submittedName>
</protein>
<evidence type="ECO:0000313" key="1">
    <source>
        <dbReference type="EMBL" id="KDN47540.1"/>
    </source>
</evidence>
<dbReference type="InterPro" id="IPR028018">
    <property type="entry name" value="DUF4646"/>
</dbReference>
<sequence length="167" mass="18715">MGLSFRGEPPGGTKAERRNHFLTPKDQLRASHSPALCTLSRQVFDKPAPSFARQAPTRRSPINFLPMALRASGKHVADRFELLYPGVFLAHLDVSLADWARFLENLSVAGRLNALQRVVNNVVPITMHMGATGFLITRAIEGEMKTRKVRAMMEALEIWMVQFFAAR</sequence>